<dbReference type="RefSeq" id="WP_344622958.1">
    <property type="nucleotide sequence ID" value="NZ_BAAALD010000011.1"/>
</dbReference>
<keyword evidence="2 5" id="KW-0812">Transmembrane</keyword>
<evidence type="ECO:0000259" key="6">
    <source>
        <dbReference type="Pfam" id="PF06305"/>
    </source>
</evidence>
<evidence type="ECO:0000313" key="7">
    <source>
        <dbReference type="EMBL" id="GAA1076698.1"/>
    </source>
</evidence>
<evidence type="ECO:0000256" key="1">
    <source>
        <dbReference type="ARBA" id="ARBA00022475"/>
    </source>
</evidence>
<accession>A0ABP4DY32</accession>
<comment type="caution">
    <text evidence="7">The sequence shown here is derived from an EMBL/GenBank/DDBJ whole genome shotgun (WGS) entry which is preliminary data.</text>
</comment>
<reference evidence="8" key="1">
    <citation type="journal article" date="2019" name="Int. J. Syst. Evol. Microbiol.">
        <title>The Global Catalogue of Microorganisms (GCM) 10K type strain sequencing project: providing services to taxonomists for standard genome sequencing and annotation.</title>
        <authorList>
            <consortium name="The Broad Institute Genomics Platform"/>
            <consortium name="The Broad Institute Genome Sequencing Center for Infectious Disease"/>
            <person name="Wu L."/>
            <person name="Ma J."/>
        </authorList>
    </citation>
    <scope>NUCLEOTIDE SEQUENCE [LARGE SCALE GENOMIC DNA]</scope>
    <source>
        <strain evidence="8">JCM 13002</strain>
    </source>
</reference>
<name>A0ABP4DY32_9ACTN</name>
<feature type="transmembrane region" description="Helical" evidence="5">
    <location>
        <begin position="55"/>
        <end position="76"/>
    </location>
</feature>
<proteinExistence type="predicted"/>
<protein>
    <recommendedName>
        <fullName evidence="6">Lipopolysaccharide assembly protein A domain-containing protein</fullName>
    </recommendedName>
</protein>
<dbReference type="EMBL" id="BAAALD010000011">
    <property type="protein sequence ID" value="GAA1076698.1"/>
    <property type="molecule type" value="Genomic_DNA"/>
</dbReference>
<feature type="transmembrane region" description="Helical" evidence="5">
    <location>
        <begin position="21"/>
        <end position="49"/>
    </location>
</feature>
<sequence length="85" mass="9398">MSQNTQHEPSRVTVKGREVRLRTIAVGVIAVLAVWFIAVNTASVTITLWVSDVTMPLWVVLTVTILVGMLIGVFLARRRAARKGR</sequence>
<evidence type="ECO:0000256" key="3">
    <source>
        <dbReference type="ARBA" id="ARBA00022989"/>
    </source>
</evidence>
<keyword evidence="8" id="KW-1185">Reference proteome</keyword>
<evidence type="ECO:0000256" key="4">
    <source>
        <dbReference type="ARBA" id="ARBA00023136"/>
    </source>
</evidence>
<dbReference type="Pfam" id="PF06305">
    <property type="entry name" value="LapA_dom"/>
    <property type="match status" value="1"/>
</dbReference>
<evidence type="ECO:0000313" key="8">
    <source>
        <dbReference type="Proteomes" id="UP001499987"/>
    </source>
</evidence>
<dbReference type="Proteomes" id="UP001499987">
    <property type="component" value="Unassembled WGS sequence"/>
</dbReference>
<evidence type="ECO:0000256" key="2">
    <source>
        <dbReference type="ARBA" id="ARBA00022692"/>
    </source>
</evidence>
<dbReference type="InterPro" id="IPR010445">
    <property type="entry name" value="LapA_dom"/>
</dbReference>
<keyword evidence="3 5" id="KW-1133">Transmembrane helix</keyword>
<evidence type="ECO:0000256" key="5">
    <source>
        <dbReference type="SAM" id="Phobius"/>
    </source>
</evidence>
<keyword evidence="4 5" id="KW-0472">Membrane</keyword>
<organism evidence="7 8">
    <name type="scientific">Kitasatospora arboriphila</name>
    <dbReference type="NCBI Taxonomy" id="258052"/>
    <lineage>
        <taxon>Bacteria</taxon>
        <taxon>Bacillati</taxon>
        <taxon>Actinomycetota</taxon>
        <taxon>Actinomycetes</taxon>
        <taxon>Kitasatosporales</taxon>
        <taxon>Streptomycetaceae</taxon>
        <taxon>Kitasatospora</taxon>
    </lineage>
</organism>
<feature type="domain" description="Lipopolysaccharide assembly protein A" evidence="6">
    <location>
        <begin position="40"/>
        <end position="76"/>
    </location>
</feature>
<keyword evidence="1" id="KW-1003">Cell membrane</keyword>
<gene>
    <name evidence="7" type="ORF">GCM10009663_17870</name>
</gene>